<dbReference type="HOGENOM" id="CLU_2181455_0_0_0"/>
<dbReference type="EMBL" id="AANZ01000005">
    <property type="protein sequence ID" value="EAQ81270.1"/>
    <property type="molecule type" value="Genomic_DNA"/>
</dbReference>
<feature type="compositionally biased region" description="Basic and acidic residues" evidence="1">
    <location>
        <begin position="62"/>
        <end position="74"/>
    </location>
</feature>
<name>A3ZPZ7_9BACT</name>
<comment type="caution">
    <text evidence="2">The sequence shown here is derived from an EMBL/GenBank/DDBJ whole genome shotgun (WGS) entry which is preliminary data.</text>
</comment>
<sequence>MSIGPAGAAIVSSLAASPLAQNASSEVDQNRQATSNQARKADSDQKAIKASGVGDPDESQEVSDRDADGRRLWEIQDEAEELLADTEHPEDEEPPKNHKGLDPSGQTGRVLDISG</sequence>
<dbReference type="Proteomes" id="UP000004358">
    <property type="component" value="Unassembled WGS sequence"/>
</dbReference>
<dbReference type="OrthoDB" id="290832at2"/>
<accession>A3ZPZ7</accession>
<dbReference type="AlphaFoldDB" id="A3ZPZ7"/>
<organism evidence="2 3">
    <name type="scientific">Blastopirellula marina DSM 3645</name>
    <dbReference type="NCBI Taxonomy" id="314230"/>
    <lineage>
        <taxon>Bacteria</taxon>
        <taxon>Pseudomonadati</taxon>
        <taxon>Planctomycetota</taxon>
        <taxon>Planctomycetia</taxon>
        <taxon>Pirellulales</taxon>
        <taxon>Pirellulaceae</taxon>
        <taxon>Blastopirellula</taxon>
    </lineage>
</organism>
<feature type="compositionally biased region" description="Polar residues" evidence="1">
    <location>
        <begin position="20"/>
        <end position="38"/>
    </location>
</feature>
<feature type="compositionally biased region" description="Acidic residues" evidence="1">
    <location>
        <begin position="75"/>
        <end position="93"/>
    </location>
</feature>
<evidence type="ECO:0000256" key="1">
    <source>
        <dbReference type="SAM" id="MobiDB-lite"/>
    </source>
</evidence>
<dbReference type="RefSeq" id="WP_002652459.1">
    <property type="nucleotide sequence ID" value="NZ_CH672376.1"/>
</dbReference>
<feature type="region of interest" description="Disordered" evidence="1">
    <location>
        <begin position="20"/>
        <end position="115"/>
    </location>
</feature>
<proteinExistence type="predicted"/>
<reference evidence="2 3" key="1">
    <citation type="submission" date="2006-02" db="EMBL/GenBank/DDBJ databases">
        <authorList>
            <person name="Amann R."/>
            <person name="Ferriera S."/>
            <person name="Johnson J."/>
            <person name="Kravitz S."/>
            <person name="Halpern A."/>
            <person name="Remington K."/>
            <person name="Beeson K."/>
            <person name="Tran B."/>
            <person name="Rogers Y.-H."/>
            <person name="Friedman R."/>
            <person name="Venter J.C."/>
        </authorList>
    </citation>
    <scope>NUCLEOTIDE SEQUENCE [LARGE SCALE GENOMIC DNA]</scope>
    <source>
        <strain evidence="2 3">DSM 3645</strain>
    </source>
</reference>
<evidence type="ECO:0000313" key="3">
    <source>
        <dbReference type="Proteomes" id="UP000004358"/>
    </source>
</evidence>
<gene>
    <name evidence="2" type="ORF">DSM3645_22801</name>
</gene>
<evidence type="ECO:0000313" key="2">
    <source>
        <dbReference type="EMBL" id="EAQ81270.1"/>
    </source>
</evidence>
<protein>
    <submittedName>
        <fullName evidence="2">Uncharacterized protein</fullName>
    </submittedName>
</protein>